<reference evidence="3" key="1">
    <citation type="journal article" date="2019" name="Int. J. Syst. Evol. Microbiol.">
        <title>The Global Catalogue of Microorganisms (GCM) 10K type strain sequencing project: providing services to taxonomists for standard genome sequencing and annotation.</title>
        <authorList>
            <consortium name="The Broad Institute Genomics Platform"/>
            <consortium name="The Broad Institute Genome Sequencing Center for Infectious Disease"/>
            <person name="Wu L."/>
            <person name="Ma J."/>
        </authorList>
    </citation>
    <scope>NUCLEOTIDE SEQUENCE [LARGE SCALE GENOMIC DNA]</scope>
    <source>
        <strain evidence="3">TBRC 1826</strain>
    </source>
</reference>
<evidence type="ECO:0000313" key="3">
    <source>
        <dbReference type="Proteomes" id="UP001595847"/>
    </source>
</evidence>
<proteinExistence type="predicted"/>
<protein>
    <recommendedName>
        <fullName evidence="4">Tetratricopeptide repeat protein</fullName>
    </recommendedName>
</protein>
<dbReference type="EMBL" id="JBHSBH010000008">
    <property type="protein sequence ID" value="MFC3996839.1"/>
    <property type="molecule type" value="Genomic_DNA"/>
</dbReference>
<name>A0ABV8FN68_9ACTN</name>
<sequence>MTITDEKFAVLRASAATGDIDAALEFGRLLCLLPADPADVGPAGMETGQTWPEEPWLRVTVAARPDDVLAMTLLAGRLVQQIDHLRAAGSPDRDEVAARRDEAESLYCRVLNAEPADPTARAGLVRLADVVAATAASELERPEAYGFHLAEYGYASGSGGGSAYLVAADPGEVRWALDTWLELNRGVWDPDTGLGGAGSPSPPLSAGRRSARSTSRGTSPAGVSTGTPSRSRRSPGRRCPPGTPAASGTRSSTTDTPRS</sequence>
<feature type="compositionally biased region" description="Polar residues" evidence="1">
    <location>
        <begin position="246"/>
        <end position="259"/>
    </location>
</feature>
<keyword evidence="3" id="KW-1185">Reference proteome</keyword>
<dbReference type="RefSeq" id="WP_378533257.1">
    <property type="nucleotide sequence ID" value="NZ_JBHSBH010000008.1"/>
</dbReference>
<evidence type="ECO:0000256" key="1">
    <source>
        <dbReference type="SAM" id="MobiDB-lite"/>
    </source>
</evidence>
<comment type="caution">
    <text evidence="2">The sequence shown here is derived from an EMBL/GenBank/DDBJ whole genome shotgun (WGS) entry which is preliminary data.</text>
</comment>
<evidence type="ECO:0008006" key="4">
    <source>
        <dbReference type="Google" id="ProtNLM"/>
    </source>
</evidence>
<feature type="region of interest" description="Disordered" evidence="1">
    <location>
        <begin position="190"/>
        <end position="259"/>
    </location>
</feature>
<organism evidence="2 3">
    <name type="scientific">Nocardiopsis sediminis</name>
    <dbReference type="NCBI Taxonomy" id="1778267"/>
    <lineage>
        <taxon>Bacteria</taxon>
        <taxon>Bacillati</taxon>
        <taxon>Actinomycetota</taxon>
        <taxon>Actinomycetes</taxon>
        <taxon>Streptosporangiales</taxon>
        <taxon>Nocardiopsidaceae</taxon>
        <taxon>Nocardiopsis</taxon>
    </lineage>
</organism>
<gene>
    <name evidence="2" type="ORF">ACFOVU_12990</name>
</gene>
<dbReference type="Proteomes" id="UP001595847">
    <property type="component" value="Unassembled WGS sequence"/>
</dbReference>
<accession>A0ABV8FN68</accession>
<feature type="compositionally biased region" description="Low complexity" evidence="1">
    <location>
        <begin position="204"/>
        <end position="229"/>
    </location>
</feature>
<evidence type="ECO:0000313" key="2">
    <source>
        <dbReference type="EMBL" id="MFC3996839.1"/>
    </source>
</evidence>